<comment type="caution">
    <text evidence="1">The sequence shown here is derived from an EMBL/GenBank/DDBJ whole genome shotgun (WGS) entry which is preliminary data.</text>
</comment>
<proteinExistence type="predicted"/>
<name>A0ACB8STI4_9AGAM</name>
<gene>
    <name evidence="1" type="ORF">BV25DRAFT_1829207</name>
</gene>
<reference evidence="1" key="1">
    <citation type="submission" date="2021-03" db="EMBL/GenBank/DDBJ databases">
        <authorList>
            <consortium name="DOE Joint Genome Institute"/>
            <person name="Ahrendt S."/>
            <person name="Looney B.P."/>
            <person name="Miyauchi S."/>
            <person name="Morin E."/>
            <person name="Drula E."/>
            <person name="Courty P.E."/>
            <person name="Chicoki N."/>
            <person name="Fauchery L."/>
            <person name="Kohler A."/>
            <person name="Kuo A."/>
            <person name="Labutti K."/>
            <person name="Pangilinan J."/>
            <person name="Lipzen A."/>
            <person name="Riley R."/>
            <person name="Andreopoulos W."/>
            <person name="He G."/>
            <person name="Johnson J."/>
            <person name="Barry K.W."/>
            <person name="Grigoriev I.V."/>
            <person name="Nagy L."/>
            <person name="Hibbett D."/>
            <person name="Henrissat B."/>
            <person name="Matheny P.B."/>
            <person name="Labbe J."/>
            <person name="Martin F."/>
        </authorList>
    </citation>
    <scope>NUCLEOTIDE SEQUENCE</scope>
    <source>
        <strain evidence="1">HHB10654</strain>
    </source>
</reference>
<dbReference type="EMBL" id="MU277228">
    <property type="protein sequence ID" value="KAI0059168.1"/>
    <property type="molecule type" value="Genomic_DNA"/>
</dbReference>
<protein>
    <submittedName>
        <fullName evidence="1">Uncharacterized protein</fullName>
    </submittedName>
</protein>
<keyword evidence="2" id="KW-1185">Reference proteome</keyword>
<reference evidence="1" key="2">
    <citation type="journal article" date="2022" name="New Phytol.">
        <title>Evolutionary transition to the ectomycorrhizal habit in the genomes of a hyperdiverse lineage of mushroom-forming fungi.</title>
        <authorList>
            <person name="Looney B."/>
            <person name="Miyauchi S."/>
            <person name="Morin E."/>
            <person name="Drula E."/>
            <person name="Courty P.E."/>
            <person name="Kohler A."/>
            <person name="Kuo A."/>
            <person name="LaButti K."/>
            <person name="Pangilinan J."/>
            <person name="Lipzen A."/>
            <person name="Riley R."/>
            <person name="Andreopoulos W."/>
            <person name="He G."/>
            <person name="Johnson J."/>
            <person name="Nolan M."/>
            <person name="Tritt A."/>
            <person name="Barry K.W."/>
            <person name="Grigoriev I.V."/>
            <person name="Nagy L.G."/>
            <person name="Hibbett D."/>
            <person name="Henrissat B."/>
            <person name="Matheny P.B."/>
            <person name="Labbe J."/>
            <person name="Martin F.M."/>
        </authorList>
    </citation>
    <scope>NUCLEOTIDE SEQUENCE</scope>
    <source>
        <strain evidence="1">HHB10654</strain>
    </source>
</reference>
<accession>A0ACB8STI4</accession>
<evidence type="ECO:0000313" key="1">
    <source>
        <dbReference type="EMBL" id="KAI0059168.1"/>
    </source>
</evidence>
<evidence type="ECO:0000313" key="2">
    <source>
        <dbReference type="Proteomes" id="UP000814140"/>
    </source>
</evidence>
<dbReference type="Proteomes" id="UP000814140">
    <property type="component" value="Unassembled WGS sequence"/>
</dbReference>
<organism evidence="1 2">
    <name type="scientific">Artomyces pyxidatus</name>
    <dbReference type="NCBI Taxonomy" id="48021"/>
    <lineage>
        <taxon>Eukaryota</taxon>
        <taxon>Fungi</taxon>
        <taxon>Dikarya</taxon>
        <taxon>Basidiomycota</taxon>
        <taxon>Agaricomycotina</taxon>
        <taxon>Agaricomycetes</taxon>
        <taxon>Russulales</taxon>
        <taxon>Auriscalpiaceae</taxon>
        <taxon>Artomyces</taxon>
    </lineage>
</organism>
<sequence length="75" mass="8376">MALQRQCHCTLSSAGIGIDVVKQSRQAVVSLRPRRVDQRVAIIDAQGTRTLTGLRGSKRDKRRACTLRLRPHQSP</sequence>